<sequence>MFLFNVLRITLDLSLKGGCHGSMYTSPFSEPTLLIEMPPFHLPIYRFPGLAPQRPGSTSITPYLGSFVQIISAPPPGYK</sequence>
<dbReference type="Proteomes" id="UP000838763">
    <property type="component" value="Unassembled WGS sequence"/>
</dbReference>
<organism evidence="2 3">
    <name type="scientific">Parascedosporium putredinis</name>
    <dbReference type="NCBI Taxonomy" id="1442378"/>
    <lineage>
        <taxon>Eukaryota</taxon>
        <taxon>Fungi</taxon>
        <taxon>Dikarya</taxon>
        <taxon>Ascomycota</taxon>
        <taxon>Pezizomycotina</taxon>
        <taxon>Sordariomycetes</taxon>
        <taxon>Hypocreomycetidae</taxon>
        <taxon>Microascales</taxon>
        <taxon>Microascaceae</taxon>
        <taxon>Parascedosporium</taxon>
    </lineage>
</organism>
<gene>
    <name evidence="2" type="ORF">PPNO1_LOCUS2312</name>
</gene>
<keyword evidence="1" id="KW-0732">Signal</keyword>
<dbReference type="EMBL" id="CALLCH030000005">
    <property type="protein sequence ID" value="CAI4212554.1"/>
    <property type="molecule type" value="Genomic_DNA"/>
</dbReference>
<dbReference type="AlphaFoldDB" id="A0A9P1GYA8"/>
<feature type="signal peptide" evidence="1">
    <location>
        <begin position="1"/>
        <end position="21"/>
    </location>
</feature>
<comment type="caution">
    <text evidence="2">The sequence shown here is derived from an EMBL/GenBank/DDBJ whole genome shotgun (WGS) entry which is preliminary data.</text>
</comment>
<accession>A0A9P1GYA8</accession>
<evidence type="ECO:0000313" key="3">
    <source>
        <dbReference type="Proteomes" id="UP000838763"/>
    </source>
</evidence>
<feature type="chain" id="PRO_5040277772" evidence="1">
    <location>
        <begin position="22"/>
        <end position="79"/>
    </location>
</feature>
<keyword evidence="3" id="KW-1185">Reference proteome</keyword>
<name>A0A9P1GYA8_9PEZI</name>
<reference evidence="2" key="1">
    <citation type="submission" date="2022-11" db="EMBL/GenBank/DDBJ databases">
        <authorList>
            <person name="Scott C."/>
            <person name="Bruce N."/>
        </authorList>
    </citation>
    <scope>NUCLEOTIDE SEQUENCE</scope>
</reference>
<protein>
    <submittedName>
        <fullName evidence="2">Uncharacterized protein</fullName>
    </submittedName>
</protein>
<evidence type="ECO:0000256" key="1">
    <source>
        <dbReference type="SAM" id="SignalP"/>
    </source>
</evidence>
<evidence type="ECO:0000313" key="2">
    <source>
        <dbReference type="EMBL" id="CAI4212554.1"/>
    </source>
</evidence>
<proteinExistence type="predicted"/>